<evidence type="ECO:0000313" key="1">
    <source>
        <dbReference type="EMBL" id="JAH86680.1"/>
    </source>
</evidence>
<organism evidence="1">
    <name type="scientific">Anguilla anguilla</name>
    <name type="common">European freshwater eel</name>
    <name type="synonym">Muraena anguilla</name>
    <dbReference type="NCBI Taxonomy" id="7936"/>
    <lineage>
        <taxon>Eukaryota</taxon>
        <taxon>Metazoa</taxon>
        <taxon>Chordata</taxon>
        <taxon>Craniata</taxon>
        <taxon>Vertebrata</taxon>
        <taxon>Euteleostomi</taxon>
        <taxon>Actinopterygii</taxon>
        <taxon>Neopterygii</taxon>
        <taxon>Teleostei</taxon>
        <taxon>Anguilliformes</taxon>
        <taxon>Anguillidae</taxon>
        <taxon>Anguilla</taxon>
    </lineage>
</organism>
<reference evidence="1" key="1">
    <citation type="submission" date="2014-11" db="EMBL/GenBank/DDBJ databases">
        <authorList>
            <person name="Amaro Gonzalez C."/>
        </authorList>
    </citation>
    <scope>NUCLEOTIDE SEQUENCE</scope>
</reference>
<accession>A0A0E9WAS4</accession>
<sequence>METRTVYSSSGCDTFAFSKESKTSADDISSGLSFLQF</sequence>
<reference evidence="1" key="2">
    <citation type="journal article" date="2015" name="Fish Shellfish Immunol.">
        <title>Early steps in the European eel (Anguilla anguilla)-Vibrio vulnificus interaction in the gills: Role of the RtxA13 toxin.</title>
        <authorList>
            <person name="Callol A."/>
            <person name="Pajuelo D."/>
            <person name="Ebbesson L."/>
            <person name="Teles M."/>
            <person name="MacKenzie S."/>
            <person name="Amaro C."/>
        </authorList>
    </citation>
    <scope>NUCLEOTIDE SEQUENCE</scope>
</reference>
<dbReference type="EMBL" id="GBXM01021897">
    <property type="protein sequence ID" value="JAH86680.1"/>
    <property type="molecule type" value="Transcribed_RNA"/>
</dbReference>
<name>A0A0E9WAS4_ANGAN</name>
<proteinExistence type="predicted"/>
<protein>
    <submittedName>
        <fullName evidence="1">Uncharacterized protein</fullName>
    </submittedName>
</protein>
<dbReference type="AlphaFoldDB" id="A0A0E9WAS4"/>